<dbReference type="EMBL" id="JAFKCZ010000007">
    <property type="protein sequence ID" value="MBN7797074.1"/>
    <property type="molecule type" value="Genomic_DNA"/>
</dbReference>
<organism evidence="4 5">
    <name type="scientific">Parahaliea mediterranea</name>
    <dbReference type="NCBI Taxonomy" id="651086"/>
    <lineage>
        <taxon>Bacteria</taxon>
        <taxon>Pseudomonadati</taxon>
        <taxon>Pseudomonadota</taxon>
        <taxon>Gammaproteobacteria</taxon>
        <taxon>Cellvibrionales</taxon>
        <taxon>Halieaceae</taxon>
        <taxon>Parahaliea</taxon>
    </lineage>
</organism>
<feature type="transmembrane region" description="Helical" evidence="2">
    <location>
        <begin position="94"/>
        <end position="113"/>
    </location>
</feature>
<accession>A0A939DF84</accession>
<keyword evidence="2" id="KW-1133">Transmembrane helix</keyword>
<comment type="caution">
    <text evidence="4">The sequence shown here is derived from an EMBL/GenBank/DDBJ whole genome shotgun (WGS) entry which is preliminary data.</text>
</comment>
<dbReference type="RefSeq" id="WP_206560521.1">
    <property type="nucleotide sequence ID" value="NZ_JAFKCZ010000007.1"/>
</dbReference>
<feature type="transmembrane region" description="Helical" evidence="2">
    <location>
        <begin position="125"/>
        <end position="142"/>
    </location>
</feature>
<feature type="transmembrane region" description="Helical" evidence="2">
    <location>
        <begin position="194"/>
        <end position="213"/>
    </location>
</feature>
<keyword evidence="2" id="KW-0812">Transmembrane</keyword>
<sequence length="257" mass="28317">MNPRPVALWAALLPFLAVHLTYLVAASHQLVDWCFPYIDSCTSISATGRQPPASYLFRATMLPAAVIFVAYWWLNRAWLRAVAPAVRGRALDWMLWLGVLACCGLVAYTVVLGEAGERWQRQRRVGIVLYFSLSFLAQLLFAGQLRARAALIEAAGPYARVMLGNCAVLLCLGLATVIWQLVDDHGYDAVEHAFEWVLALLLQVNYLLGYLLWRRADWRLSVVPGAGFTGSGDGADNSRCHSPKAGPQAAGDSRSRL</sequence>
<feature type="domain" description="CWH43-like N-terminal" evidence="3">
    <location>
        <begin position="6"/>
        <end position="202"/>
    </location>
</feature>
<name>A0A939DF84_9GAMM</name>
<protein>
    <recommendedName>
        <fullName evidence="3">CWH43-like N-terminal domain-containing protein</fullName>
    </recommendedName>
</protein>
<proteinExistence type="predicted"/>
<dbReference type="Pfam" id="PF10277">
    <property type="entry name" value="Frag1"/>
    <property type="match status" value="1"/>
</dbReference>
<evidence type="ECO:0000259" key="3">
    <source>
        <dbReference type="Pfam" id="PF10277"/>
    </source>
</evidence>
<keyword evidence="2" id="KW-0472">Membrane</keyword>
<reference evidence="4" key="1">
    <citation type="submission" date="2021-02" db="EMBL/GenBank/DDBJ databases">
        <title>PHA producing bacteria isolated from coastal sediment in Guangdong, Shenzhen.</title>
        <authorList>
            <person name="Zheng W."/>
            <person name="Yu S."/>
            <person name="Huang Y."/>
        </authorList>
    </citation>
    <scope>NUCLEOTIDE SEQUENCE</scope>
    <source>
        <strain evidence="4">TN14-10</strain>
    </source>
</reference>
<gene>
    <name evidence="4" type="ORF">JYP50_10755</name>
</gene>
<feature type="transmembrane region" description="Helical" evidence="2">
    <location>
        <begin position="55"/>
        <end position="74"/>
    </location>
</feature>
<evidence type="ECO:0000256" key="1">
    <source>
        <dbReference type="SAM" id="MobiDB-lite"/>
    </source>
</evidence>
<evidence type="ECO:0000256" key="2">
    <source>
        <dbReference type="SAM" id="Phobius"/>
    </source>
</evidence>
<keyword evidence="5" id="KW-1185">Reference proteome</keyword>
<dbReference type="InterPro" id="IPR019402">
    <property type="entry name" value="CWH43_N"/>
</dbReference>
<dbReference type="Proteomes" id="UP000664303">
    <property type="component" value="Unassembled WGS sequence"/>
</dbReference>
<evidence type="ECO:0000313" key="5">
    <source>
        <dbReference type="Proteomes" id="UP000664303"/>
    </source>
</evidence>
<evidence type="ECO:0000313" key="4">
    <source>
        <dbReference type="EMBL" id="MBN7797074.1"/>
    </source>
</evidence>
<feature type="region of interest" description="Disordered" evidence="1">
    <location>
        <begin position="234"/>
        <end position="257"/>
    </location>
</feature>
<dbReference type="AlphaFoldDB" id="A0A939DF84"/>
<feature type="transmembrane region" description="Helical" evidence="2">
    <location>
        <begin position="162"/>
        <end position="182"/>
    </location>
</feature>